<keyword evidence="1" id="KW-1133">Transmembrane helix</keyword>
<dbReference type="EMBL" id="RHJS01000002">
    <property type="protein sequence ID" value="RRK33133.1"/>
    <property type="molecule type" value="Genomic_DNA"/>
</dbReference>
<keyword evidence="1" id="KW-0812">Transmembrane</keyword>
<dbReference type="PANTHER" id="PTHR37305:SF1">
    <property type="entry name" value="MEMBRANE PROTEIN"/>
    <property type="match status" value="1"/>
</dbReference>
<evidence type="ECO:0000256" key="1">
    <source>
        <dbReference type="SAM" id="Phobius"/>
    </source>
</evidence>
<dbReference type="RefSeq" id="WP_125128473.1">
    <property type="nucleotide sequence ID" value="NZ_RHJS01000002.1"/>
</dbReference>
<name>A0A3R8M0C1_9FIRM</name>
<gene>
    <name evidence="2" type="ORF">EBB54_18630</name>
</gene>
<dbReference type="PANTHER" id="PTHR37305">
    <property type="entry name" value="INTEGRAL MEMBRANE PROTEIN-RELATED"/>
    <property type="match status" value="1"/>
</dbReference>
<organism evidence="2 3">
    <name type="scientific">Schaedlerella arabinosiphila</name>
    <dbReference type="NCBI Taxonomy" id="2044587"/>
    <lineage>
        <taxon>Bacteria</taxon>
        <taxon>Bacillati</taxon>
        <taxon>Bacillota</taxon>
        <taxon>Clostridia</taxon>
        <taxon>Lachnospirales</taxon>
        <taxon>Lachnospiraceae</taxon>
        <taxon>Schaedlerella</taxon>
    </lineage>
</organism>
<comment type="caution">
    <text evidence="2">The sequence shown here is derived from an EMBL/GenBank/DDBJ whole genome shotgun (WGS) entry which is preliminary data.</text>
</comment>
<keyword evidence="1" id="KW-0472">Membrane</keyword>
<keyword evidence="3" id="KW-1185">Reference proteome</keyword>
<feature type="transmembrane region" description="Helical" evidence="1">
    <location>
        <begin position="244"/>
        <end position="263"/>
    </location>
</feature>
<evidence type="ECO:0000313" key="3">
    <source>
        <dbReference type="Proteomes" id="UP000274920"/>
    </source>
</evidence>
<accession>A0A3R8M0C1</accession>
<feature type="transmembrane region" description="Helical" evidence="1">
    <location>
        <begin position="124"/>
        <end position="149"/>
    </location>
</feature>
<feature type="transmembrane region" description="Helical" evidence="1">
    <location>
        <begin position="82"/>
        <end position="103"/>
    </location>
</feature>
<protein>
    <submittedName>
        <fullName evidence="2">ABC transporter permease</fullName>
    </submittedName>
</protein>
<feature type="transmembrane region" description="Helical" evidence="1">
    <location>
        <begin position="20"/>
        <end position="40"/>
    </location>
</feature>
<evidence type="ECO:0000313" key="2">
    <source>
        <dbReference type="EMBL" id="RRK33133.1"/>
    </source>
</evidence>
<dbReference type="AlphaFoldDB" id="A0A3R8M0C1"/>
<feature type="transmembrane region" description="Helical" evidence="1">
    <location>
        <begin position="161"/>
        <end position="182"/>
    </location>
</feature>
<reference evidence="2" key="1">
    <citation type="submission" date="2018-10" db="EMBL/GenBank/DDBJ databases">
        <title>Schaedlerella arabinophila gen. nov. sp. nov., isolated from the mouse intestinal tract and comparative analysis with the genome of the closely related altered Schaedler flora strain ASF502.</title>
        <authorList>
            <person name="Miyake S."/>
            <person name="Soh M."/>
            <person name="Seedorf H."/>
        </authorList>
    </citation>
    <scope>NUCLEOTIDE SEQUENCE [LARGE SCALE GENOMIC DNA]</scope>
    <source>
        <strain evidence="2">DSM 106076</strain>
    </source>
</reference>
<dbReference type="Proteomes" id="UP000274920">
    <property type="component" value="Unassembled WGS sequence"/>
</dbReference>
<feature type="transmembrane region" description="Helical" evidence="1">
    <location>
        <begin position="194"/>
        <end position="217"/>
    </location>
</feature>
<proteinExistence type="predicted"/>
<sequence length="268" mass="29761">MFNLLRMDLYRMRRSRSAYVCLGILFLTTLASYILLWLLATPQGQETAIRIGMMTAEETQESLSMLEGMDTLTMFRNINLDGGAYCITFGIWVILFVCMDYRSGFLKNIMALYQNRWVYVGSKLLAAALLNILYLISNFLFVVLLNALFGNMVPQAGLGDVLFYMAWAWILTTAFGGLMLLICVCTRSTAAGTFAAVLLGGGSVVSMVQGILSMFHAGDWLNYSIYMTLSNGPSRYTGLQDLKVFAVGAGFLVLYSALAGWIMKKQDI</sequence>